<evidence type="ECO:0000313" key="3">
    <source>
        <dbReference type="EMBL" id="MBI3016130.1"/>
    </source>
</evidence>
<dbReference type="Gene3D" id="3.30.450.40">
    <property type="match status" value="3"/>
</dbReference>
<dbReference type="SUPFAM" id="SSF55781">
    <property type="entry name" value="GAF domain-like"/>
    <property type="match status" value="3"/>
</dbReference>
<dbReference type="Gene3D" id="6.10.340.10">
    <property type="match status" value="1"/>
</dbReference>
<dbReference type="GO" id="GO:0035556">
    <property type="term" value="P:intracellular signal transduction"/>
    <property type="evidence" value="ECO:0007669"/>
    <property type="project" value="InterPro"/>
</dbReference>
<dbReference type="GO" id="GO:0009190">
    <property type="term" value="P:cyclic nucleotide biosynthetic process"/>
    <property type="evidence" value="ECO:0007669"/>
    <property type="project" value="InterPro"/>
</dbReference>
<keyword evidence="1" id="KW-0812">Transmembrane</keyword>
<sequence>MNKSSLSRFFSLGANSIFYRLKLSFAFFFLTPLIVFFLLGLQYNIIESQESYYYILAILVFSLFGYVIVRQIVQGVDRVAKTMEQQMTERLGIPIASGDEIERIETTFKTVSTRLEQSNQSLQRRMTEIEALRELNQTSFSHFDRQSLLNRALERALEVTQSAGGALFELERRGPNAFLVCRSVCGEHIVIAENDAVPLAKLPVRQALEKATVTLMPRSESNGWQGVLSDSDPECQIAVVPVTEEMGFSGVAVLIKTGPDRWAEDNLNFLTSLFGVMARSLKIQALGRQEQETAEDLKTVLYILQMINSGLTEKEMLLAIAKKLREVIPHHWAGLALVEEGIGGLKLAYSIPKPSASLPLGSVLPEQNSLLCTALRARSVLNVEDLSEQPDYVERVLWEELELKSCLMAGLHFKGQSIGVVCLSHVEKNAFRIAHERIFSMITEGLSLALNQSRLLQQAREKTGELEVLNRIGRALTSSTFNMERVLTYTLEIISGLINVEAGSLLLLEGDELVFKVAIGKAGESLKGLRIKLGQGVVGWVAATGESMVVRDASENPHFYHGVDERTGFKTRNLLCIPMIVGGRTIGTIELINKVKGTFSDEDLRVLKSVATSAAIAIENSQLYSSSINMAKRERLIRTIFQKYVPEEVASEILGREEGDLITLGNRRLVTLLNVDIRGYSLMSKQASAETVVSILNYFFMRMGTIVLKHKGILDKYLGDGLLAIFGAPVATRNPALDATLAAIEMVEAMELVDKFAQEKCGIPLHMGVSINTGEAIVGNVGFEKKMDFTAIGEVVNDTFRLQKLTREKPNSILVSQSTFEKIEPFVQARSAGVKVLGANEGQMAVYEITGKKEMSDTEYLLYQAKITEKQQLAKGAGDGLHPPGLVH</sequence>
<feature type="transmembrane region" description="Helical" evidence="1">
    <location>
        <begin position="51"/>
        <end position="69"/>
    </location>
</feature>
<dbReference type="GO" id="GO:0004016">
    <property type="term" value="F:adenylate cyclase activity"/>
    <property type="evidence" value="ECO:0007669"/>
    <property type="project" value="UniProtKB-ARBA"/>
</dbReference>
<dbReference type="InterPro" id="IPR050697">
    <property type="entry name" value="Adenylyl/Guanylyl_Cyclase_3/4"/>
</dbReference>
<evidence type="ECO:0000259" key="2">
    <source>
        <dbReference type="PROSITE" id="PS50125"/>
    </source>
</evidence>
<dbReference type="PROSITE" id="PS50125">
    <property type="entry name" value="GUANYLATE_CYCLASE_2"/>
    <property type="match status" value="1"/>
</dbReference>
<proteinExistence type="predicted"/>
<dbReference type="CDD" id="cd07302">
    <property type="entry name" value="CHD"/>
    <property type="match status" value="1"/>
</dbReference>
<name>A0A932GSD5_UNCTE</name>
<comment type="caution">
    <text evidence="3">The sequence shown here is derived from an EMBL/GenBank/DDBJ whole genome shotgun (WGS) entry which is preliminary data.</text>
</comment>
<protein>
    <submittedName>
        <fullName evidence="3">GAF domain-containing protein</fullName>
    </submittedName>
</protein>
<evidence type="ECO:0000313" key="4">
    <source>
        <dbReference type="Proteomes" id="UP000741360"/>
    </source>
</evidence>
<dbReference type="Pfam" id="PF00211">
    <property type="entry name" value="Guanylate_cyc"/>
    <property type="match status" value="1"/>
</dbReference>
<dbReference type="InterPro" id="IPR029787">
    <property type="entry name" value="Nucleotide_cyclase"/>
</dbReference>
<dbReference type="Pfam" id="PF01590">
    <property type="entry name" value="GAF"/>
    <property type="match status" value="2"/>
</dbReference>
<keyword evidence="1" id="KW-1133">Transmembrane helix</keyword>
<dbReference type="Gene3D" id="3.30.70.1230">
    <property type="entry name" value="Nucleotide cyclase"/>
    <property type="match status" value="1"/>
</dbReference>
<feature type="transmembrane region" description="Helical" evidence="1">
    <location>
        <begin position="21"/>
        <end position="45"/>
    </location>
</feature>
<dbReference type="SMART" id="SM00044">
    <property type="entry name" value="CYCc"/>
    <property type="match status" value="1"/>
</dbReference>
<reference evidence="3" key="1">
    <citation type="submission" date="2020-07" db="EMBL/GenBank/DDBJ databases">
        <title>Huge and variable diversity of episymbiotic CPR bacteria and DPANN archaea in groundwater ecosystems.</title>
        <authorList>
            <person name="He C.Y."/>
            <person name="Keren R."/>
            <person name="Whittaker M."/>
            <person name="Farag I.F."/>
            <person name="Doudna J."/>
            <person name="Cate J.H.D."/>
            <person name="Banfield J.F."/>
        </authorList>
    </citation>
    <scope>NUCLEOTIDE SEQUENCE</scope>
    <source>
        <strain evidence="3">NC_groundwater_717_Ag_S-0.2um_59_8</strain>
    </source>
</reference>
<dbReference type="Proteomes" id="UP000741360">
    <property type="component" value="Unassembled WGS sequence"/>
</dbReference>
<gene>
    <name evidence="3" type="ORF">HYY65_13955</name>
</gene>
<dbReference type="AlphaFoldDB" id="A0A932GSD5"/>
<accession>A0A932GSD5</accession>
<dbReference type="EMBL" id="JACPSX010000266">
    <property type="protein sequence ID" value="MBI3016130.1"/>
    <property type="molecule type" value="Genomic_DNA"/>
</dbReference>
<dbReference type="InterPro" id="IPR003018">
    <property type="entry name" value="GAF"/>
</dbReference>
<dbReference type="InterPro" id="IPR029016">
    <property type="entry name" value="GAF-like_dom_sf"/>
</dbReference>
<dbReference type="SMART" id="SM00065">
    <property type="entry name" value="GAF"/>
    <property type="match status" value="3"/>
</dbReference>
<keyword evidence="1" id="KW-0472">Membrane</keyword>
<feature type="domain" description="Guanylate cyclase" evidence="2">
    <location>
        <begin position="671"/>
        <end position="803"/>
    </location>
</feature>
<dbReference type="PANTHER" id="PTHR43081">
    <property type="entry name" value="ADENYLATE CYCLASE, TERMINAL-DIFFERENTIATION SPECIFIC-RELATED"/>
    <property type="match status" value="1"/>
</dbReference>
<dbReference type="PANTHER" id="PTHR43081:SF1">
    <property type="entry name" value="ADENYLATE CYCLASE, TERMINAL-DIFFERENTIATION SPECIFIC"/>
    <property type="match status" value="1"/>
</dbReference>
<organism evidence="3 4">
    <name type="scientific">Tectimicrobiota bacterium</name>
    <dbReference type="NCBI Taxonomy" id="2528274"/>
    <lineage>
        <taxon>Bacteria</taxon>
        <taxon>Pseudomonadati</taxon>
        <taxon>Nitrospinota/Tectimicrobiota group</taxon>
        <taxon>Candidatus Tectimicrobiota</taxon>
    </lineage>
</organism>
<dbReference type="InterPro" id="IPR001054">
    <property type="entry name" value="A/G_cyclase"/>
</dbReference>
<dbReference type="SUPFAM" id="SSF55073">
    <property type="entry name" value="Nucleotide cyclase"/>
    <property type="match status" value="1"/>
</dbReference>
<evidence type="ECO:0000256" key="1">
    <source>
        <dbReference type="SAM" id="Phobius"/>
    </source>
</evidence>